<keyword evidence="4" id="KW-0378">Hydrolase</keyword>
<keyword evidence="4" id="KW-0255">Endonuclease</keyword>
<keyword evidence="6" id="KW-0511">Multifunctional enzyme</keyword>
<protein>
    <recommendedName>
        <fullName evidence="1">RNA-directed DNA polymerase</fullName>
        <ecNumber evidence="1">2.7.7.49</ecNumber>
    </recommendedName>
</protein>
<comment type="caution">
    <text evidence="10">The sequence shown here is derived from an EMBL/GenBank/DDBJ whole genome shotgun (WGS) entry which is preliminary data.</text>
</comment>
<evidence type="ECO:0000256" key="2">
    <source>
        <dbReference type="ARBA" id="ARBA00022695"/>
    </source>
</evidence>
<dbReference type="Gene3D" id="3.10.20.370">
    <property type="match status" value="1"/>
</dbReference>
<gene>
    <name evidence="10" type="primary">pol_3875</name>
    <name evidence="10" type="ORF">AVEN_271955_1</name>
</gene>
<evidence type="ECO:0000259" key="8">
    <source>
        <dbReference type="PROSITE" id="PS50030"/>
    </source>
</evidence>
<evidence type="ECO:0000313" key="10">
    <source>
        <dbReference type="EMBL" id="GBM01709.1"/>
    </source>
</evidence>
<dbReference type="PROSITE" id="PS50030">
    <property type="entry name" value="UBA"/>
    <property type="match status" value="1"/>
</dbReference>
<dbReference type="EC" id="2.7.7.49" evidence="1"/>
<feature type="domain" description="UBA" evidence="8">
    <location>
        <begin position="835"/>
        <end position="879"/>
    </location>
</feature>
<dbReference type="GO" id="GO:0004519">
    <property type="term" value="F:endonuclease activity"/>
    <property type="evidence" value="ECO:0007669"/>
    <property type="project" value="UniProtKB-KW"/>
</dbReference>
<dbReference type="GO" id="GO:0003964">
    <property type="term" value="F:RNA-directed DNA polymerase activity"/>
    <property type="evidence" value="ECO:0007669"/>
    <property type="project" value="UniProtKB-KW"/>
</dbReference>
<dbReference type="InterPro" id="IPR041577">
    <property type="entry name" value="RT_RNaseH_2"/>
</dbReference>
<dbReference type="EMBL" id="BGPR01000172">
    <property type="protein sequence ID" value="GBM01709.1"/>
    <property type="molecule type" value="Genomic_DNA"/>
</dbReference>
<dbReference type="PANTHER" id="PTHR37984">
    <property type="entry name" value="PROTEIN CBG26694"/>
    <property type="match status" value="1"/>
</dbReference>
<feature type="compositionally biased region" description="Basic and acidic residues" evidence="7">
    <location>
        <begin position="476"/>
        <end position="487"/>
    </location>
</feature>
<evidence type="ECO:0000256" key="4">
    <source>
        <dbReference type="ARBA" id="ARBA00022759"/>
    </source>
</evidence>
<dbReference type="InterPro" id="IPR041588">
    <property type="entry name" value="Integrase_H2C2"/>
</dbReference>
<keyword evidence="3" id="KW-0540">Nuclease</keyword>
<feature type="domain" description="UMA" evidence="9">
    <location>
        <begin position="370"/>
        <end position="415"/>
    </location>
</feature>
<dbReference type="Pfam" id="PF17919">
    <property type="entry name" value="RT_RNaseH_2"/>
    <property type="match status" value="1"/>
</dbReference>
<keyword evidence="2" id="KW-0808">Transferase</keyword>
<accession>A0A4Y2CBQ4</accession>
<dbReference type="InterPro" id="IPR009060">
    <property type="entry name" value="UBA-like_sf"/>
</dbReference>
<dbReference type="PANTHER" id="PTHR37984:SF5">
    <property type="entry name" value="PROTEIN NYNRIN-LIKE"/>
    <property type="match status" value="1"/>
</dbReference>
<evidence type="ECO:0000256" key="7">
    <source>
        <dbReference type="SAM" id="MobiDB-lite"/>
    </source>
</evidence>
<dbReference type="FunFam" id="1.10.340.70:FF:000001">
    <property type="entry name" value="Retrovirus-related Pol polyprotein from transposon gypsy-like Protein"/>
    <property type="match status" value="1"/>
</dbReference>
<dbReference type="InterPro" id="IPR050951">
    <property type="entry name" value="Retrovirus_Pol_polyprotein"/>
</dbReference>
<dbReference type="InterPro" id="IPR043128">
    <property type="entry name" value="Rev_trsase/Diguanyl_cyclase"/>
</dbReference>
<dbReference type="SUPFAM" id="SSF46934">
    <property type="entry name" value="UBA-like"/>
    <property type="match status" value="1"/>
</dbReference>
<sequence length="879" mass="97955">MHKFESKLDCNDCYDTVKEELEVPSGDTDASIELIATESDRDGSTQDGERTRTSFIESQTSDPTLSNAWEMARTEGNAYAIKDGVLTHTENICGEKVKQVVLPKCKRDEVLKVAHEILLAGHLGDQKTKQRIKYFLLARNKDVREFCQTCKPQSWNDHLHADSVFRKWREVGLTVNLEKCAFGQNEVKFLGHIVGSGQHSSDPEKAEVLRNLSSPSTKKELRSFLGLESYYRDYIPNFSEIVLPLTDLTKGKVSNILLWSIEAEEAFVKIKDEIVRMATLHTPDISRPFWLYTDASATAIGACLAQHDNVGKELPIAFFSKKLTPTQMKWSTIEREAFCVLEALKRFYTWYLEGSKLEMDSHFKDGSSYIEGVPVKISKQFLPPRPVSLPHAIDTRTPAELLSIQYDFSLERSVIEYSEKRFKEIEEAKQKPKPGSANPENSAGSSSIPEESIPKSSAQHVLPWQSDTILQPQQLPDKEKTPSENKNTRTKINLSDFENDTSSPFDYMELQTINDLEELNSVFQGIHSSEPISSEASSVPGEDAVPTVAKSVSFPLPQNSWQTTSDKISASQSENFGNINKTGAESTYLTNLSSPSQRVTSVIEEDVVSSVAKSVSYPLPQNPWEISSDRITSSLSQGFVANVKNFPSSSNGYSAFSSPVPKAMKDFSCDNSSFSNLSQVPYIPSNAGGSCEKASSLRGSKSYTDIRSISEMESVNLGIRERSHTPPTFNSGVIEPVIEPLPINENHFQKPPDESSNGIVHDENSAYEELDAAAKHFVDCITEMGFPKGQVARAVKHLGVDEKKVVELLCHIQALEESGYDSSEAEAALHLHDYNRDQAKEFLDLVNQFQDLGFEKDAVKKALVQNKNDWNKTIDALLP</sequence>
<dbReference type="Gene3D" id="1.10.340.70">
    <property type="match status" value="1"/>
</dbReference>
<dbReference type="FunFam" id="3.10.20.370:FF:000001">
    <property type="entry name" value="Retrovirus-related Pol polyprotein from transposon 17.6-like protein"/>
    <property type="match status" value="1"/>
</dbReference>
<dbReference type="InterPro" id="IPR023340">
    <property type="entry name" value="UMA"/>
</dbReference>
<evidence type="ECO:0000256" key="6">
    <source>
        <dbReference type="ARBA" id="ARBA00023268"/>
    </source>
</evidence>
<evidence type="ECO:0000259" key="9">
    <source>
        <dbReference type="PROSITE" id="PS51497"/>
    </source>
</evidence>
<feature type="compositionally biased region" description="Low complexity" evidence="7">
    <location>
        <begin position="442"/>
        <end position="458"/>
    </location>
</feature>
<dbReference type="InterPro" id="IPR015940">
    <property type="entry name" value="UBA"/>
</dbReference>
<evidence type="ECO:0000256" key="3">
    <source>
        <dbReference type="ARBA" id="ARBA00022722"/>
    </source>
</evidence>
<proteinExistence type="predicted"/>
<dbReference type="FunFam" id="3.30.70.270:FF:000020">
    <property type="entry name" value="Transposon Tf2-6 polyprotein-like Protein"/>
    <property type="match status" value="1"/>
</dbReference>
<dbReference type="InterPro" id="IPR042575">
    <property type="entry name" value="UBAP1_C"/>
</dbReference>
<keyword evidence="11" id="KW-1185">Reference proteome</keyword>
<evidence type="ECO:0000256" key="5">
    <source>
        <dbReference type="ARBA" id="ARBA00022918"/>
    </source>
</evidence>
<dbReference type="Gene3D" id="3.30.70.270">
    <property type="match status" value="2"/>
</dbReference>
<dbReference type="AlphaFoldDB" id="A0A4Y2CBQ4"/>
<organism evidence="10 11">
    <name type="scientific">Araneus ventricosus</name>
    <name type="common">Orbweaver spider</name>
    <name type="synonym">Epeira ventricosa</name>
    <dbReference type="NCBI Taxonomy" id="182803"/>
    <lineage>
        <taxon>Eukaryota</taxon>
        <taxon>Metazoa</taxon>
        <taxon>Ecdysozoa</taxon>
        <taxon>Arthropoda</taxon>
        <taxon>Chelicerata</taxon>
        <taxon>Arachnida</taxon>
        <taxon>Araneae</taxon>
        <taxon>Araneomorphae</taxon>
        <taxon>Entelegynae</taxon>
        <taxon>Araneoidea</taxon>
        <taxon>Araneidae</taxon>
        <taxon>Araneus</taxon>
    </lineage>
</organism>
<dbReference type="Pfam" id="PF17921">
    <property type="entry name" value="Integrase_H2C2"/>
    <property type="match status" value="1"/>
</dbReference>
<evidence type="ECO:0000256" key="1">
    <source>
        <dbReference type="ARBA" id="ARBA00012493"/>
    </source>
</evidence>
<evidence type="ECO:0000313" key="11">
    <source>
        <dbReference type="Proteomes" id="UP000499080"/>
    </source>
</evidence>
<dbReference type="Proteomes" id="UP000499080">
    <property type="component" value="Unassembled WGS sequence"/>
</dbReference>
<feature type="compositionally biased region" description="Polar residues" evidence="7">
    <location>
        <begin position="465"/>
        <end position="474"/>
    </location>
</feature>
<name>A0A4Y2CBQ4_ARAVE</name>
<keyword evidence="2" id="KW-0548">Nucleotidyltransferase</keyword>
<reference evidence="10 11" key="1">
    <citation type="journal article" date="2019" name="Sci. Rep.">
        <title>Orb-weaving spider Araneus ventricosus genome elucidates the spidroin gene catalogue.</title>
        <authorList>
            <person name="Kono N."/>
            <person name="Nakamura H."/>
            <person name="Ohtoshi R."/>
            <person name="Moran D.A.P."/>
            <person name="Shinohara A."/>
            <person name="Yoshida Y."/>
            <person name="Fujiwara M."/>
            <person name="Mori M."/>
            <person name="Tomita M."/>
            <person name="Arakawa K."/>
        </authorList>
    </citation>
    <scope>NUCLEOTIDE SEQUENCE [LARGE SCALE GENOMIC DNA]</scope>
</reference>
<dbReference type="InterPro" id="IPR043502">
    <property type="entry name" value="DNA/RNA_pol_sf"/>
</dbReference>
<dbReference type="PROSITE" id="PS51497">
    <property type="entry name" value="UMA"/>
    <property type="match status" value="1"/>
</dbReference>
<keyword evidence="5" id="KW-0695">RNA-directed DNA polymerase</keyword>
<feature type="region of interest" description="Disordered" evidence="7">
    <location>
        <begin position="426"/>
        <end position="500"/>
    </location>
</feature>
<dbReference type="SUPFAM" id="SSF56672">
    <property type="entry name" value="DNA/RNA polymerases"/>
    <property type="match status" value="1"/>
</dbReference>
<dbReference type="Gene3D" id="1.20.120.1920">
    <property type="entry name" value="UBAP1 SOUBA domain"/>
    <property type="match status" value="1"/>
</dbReference>
<dbReference type="OrthoDB" id="2018023at2759"/>